<comment type="similarity">
    <text evidence="3 14">Belongs to the GSP F family.</text>
</comment>
<dbReference type="Pfam" id="PF00482">
    <property type="entry name" value="T2SSF"/>
    <property type="match status" value="2"/>
</dbReference>
<organism evidence="17 18">
    <name type="scientific">Umboniibacter marinipuniceus</name>
    <dbReference type="NCBI Taxonomy" id="569599"/>
    <lineage>
        <taxon>Bacteria</taxon>
        <taxon>Pseudomonadati</taxon>
        <taxon>Pseudomonadota</taxon>
        <taxon>Gammaproteobacteria</taxon>
        <taxon>Cellvibrionales</taxon>
        <taxon>Cellvibrionaceae</taxon>
        <taxon>Umboniibacter</taxon>
    </lineage>
</organism>
<keyword evidence="7 14" id="KW-0812">Transmembrane</keyword>
<evidence type="ECO:0000256" key="12">
    <source>
        <dbReference type="ARBA" id="ARBA00023136"/>
    </source>
</evidence>
<feature type="domain" description="Type II secretion system protein GspF" evidence="16">
    <location>
        <begin position="273"/>
        <end position="395"/>
    </location>
</feature>
<gene>
    <name evidence="17" type="ORF">DFR27_1145</name>
</gene>
<feature type="transmembrane region" description="Helical" evidence="15">
    <location>
        <begin position="376"/>
        <end position="397"/>
    </location>
</feature>
<dbReference type="PRINTS" id="PR00812">
    <property type="entry name" value="BCTERIALGSPF"/>
</dbReference>
<evidence type="ECO:0000256" key="3">
    <source>
        <dbReference type="ARBA" id="ARBA00005745"/>
    </source>
</evidence>
<dbReference type="OrthoDB" id="9805682at2"/>
<keyword evidence="8" id="KW-0479">Metal-binding</keyword>
<dbReference type="EMBL" id="REFJ01000002">
    <property type="protein sequence ID" value="RMA81328.1"/>
    <property type="molecule type" value="Genomic_DNA"/>
</dbReference>
<evidence type="ECO:0000259" key="16">
    <source>
        <dbReference type="Pfam" id="PF00482"/>
    </source>
</evidence>
<dbReference type="PANTHER" id="PTHR30012">
    <property type="entry name" value="GENERAL SECRETION PATHWAY PROTEIN"/>
    <property type="match status" value="1"/>
</dbReference>
<keyword evidence="18" id="KW-1185">Reference proteome</keyword>
<feature type="transmembrane region" description="Helical" evidence="15">
    <location>
        <begin position="169"/>
        <end position="192"/>
    </location>
</feature>
<evidence type="ECO:0000313" key="17">
    <source>
        <dbReference type="EMBL" id="RMA81328.1"/>
    </source>
</evidence>
<sequence length="405" mass="43799">MSAYRYIGKSPNGSRAKGVIEADTARGARLKLREQGIFIEKLSESESAETRTNQTRFWRNPMKGSELSLFTRQLSTLVDAGMPLDEALATVAAQSEKAATKSLVLSIRAKLLEGHSLAAALAVAPKSFNDLYRALIRAGESSGLLGQVLEQLADYLENRMDTQQKLKSAMAYPIVLMVVSLGIVVFLMTSVVPEIVSVFQKSNQALPALTEIVIAMSDYLVNYGAISLVVIVGLVIAVKRWLNRPSIKPNYHAKLLTFPVIGPLIRSIEGTRFASTMSILVGSGVNLVDGLKIAGEVMTNVAMQRANQRVTDQVIAGSSLFKALNDSKSYPLLLVHMVGSGERSGDLAPMLDRAAIHQERELSGKLAAAMTLIEPAMILIMGGVVLAIVMSVLMPMLEMNNMVQL</sequence>
<evidence type="ECO:0000256" key="14">
    <source>
        <dbReference type="RuleBase" id="RU003923"/>
    </source>
</evidence>
<proteinExistence type="inferred from homology"/>
<dbReference type="GO" id="GO:0046872">
    <property type="term" value="F:metal ion binding"/>
    <property type="evidence" value="ECO:0007669"/>
    <property type="project" value="UniProtKB-KW"/>
</dbReference>
<keyword evidence="9" id="KW-0106">Calcium</keyword>
<evidence type="ECO:0000256" key="8">
    <source>
        <dbReference type="ARBA" id="ARBA00022723"/>
    </source>
</evidence>
<comment type="function">
    <text evidence="1">Component of the type II secretion system inner membrane complex required for the energy-dependent secretion of extracellular factors such as proteases and toxins from the periplasm.</text>
</comment>
<evidence type="ECO:0000256" key="5">
    <source>
        <dbReference type="ARBA" id="ARBA00022475"/>
    </source>
</evidence>
<keyword evidence="10" id="KW-0653">Protein transport</keyword>
<evidence type="ECO:0000256" key="7">
    <source>
        <dbReference type="ARBA" id="ARBA00022692"/>
    </source>
</evidence>
<accession>A0A3M0AEZ8</accession>
<evidence type="ECO:0000256" key="15">
    <source>
        <dbReference type="SAM" id="Phobius"/>
    </source>
</evidence>
<evidence type="ECO:0000313" key="18">
    <source>
        <dbReference type="Proteomes" id="UP000267187"/>
    </source>
</evidence>
<evidence type="ECO:0000256" key="6">
    <source>
        <dbReference type="ARBA" id="ARBA00022519"/>
    </source>
</evidence>
<reference evidence="17 18" key="1">
    <citation type="submission" date="2018-10" db="EMBL/GenBank/DDBJ databases">
        <title>Genomic Encyclopedia of Type Strains, Phase IV (KMG-IV): sequencing the most valuable type-strain genomes for metagenomic binning, comparative biology and taxonomic classification.</title>
        <authorList>
            <person name="Goeker M."/>
        </authorList>
    </citation>
    <scope>NUCLEOTIDE SEQUENCE [LARGE SCALE GENOMIC DNA]</scope>
    <source>
        <strain evidence="17 18">DSM 25080</strain>
    </source>
</reference>
<dbReference type="RefSeq" id="WP_121876475.1">
    <property type="nucleotide sequence ID" value="NZ_REFJ01000002.1"/>
</dbReference>
<keyword evidence="6" id="KW-0997">Cell inner membrane</keyword>
<dbReference type="AlphaFoldDB" id="A0A3M0AEZ8"/>
<dbReference type="Proteomes" id="UP000267187">
    <property type="component" value="Unassembled WGS sequence"/>
</dbReference>
<feature type="domain" description="Type II secretion system protein GspF" evidence="16">
    <location>
        <begin position="70"/>
        <end position="193"/>
    </location>
</feature>
<keyword evidence="12 15" id="KW-0472">Membrane</keyword>
<feature type="transmembrane region" description="Helical" evidence="15">
    <location>
        <begin position="212"/>
        <end position="238"/>
    </location>
</feature>
<name>A0A3M0AEZ8_9GAMM</name>
<keyword evidence="4 14" id="KW-0813">Transport</keyword>
<dbReference type="PANTHER" id="PTHR30012:SF0">
    <property type="entry name" value="TYPE II SECRETION SYSTEM PROTEIN F-RELATED"/>
    <property type="match status" value="1"/>
</dbReference>
<dbReference type="InterPro" id="IPR018076">
    <property type="entry name" value="T2SS_GspF_dom"/>
</dbReference>
<dbReference type="InterPro" id="IPR001992">
    <property type="entry name" value="T2SS_GspF/T4SS_PilC_CS"/>
</dbReference>
<dbReference type="GO" id="GO:0005886">
    <property type="term" value="C:plasma membrane"/>
    <property type="evidence" value="ECO:0007669"/>
    <property type="project" value="UniProtKB-SubCell"/>
</dbReference>
<keyword evidence="11 15" id="KW-1133">Transmembrane helix</keyword>
<evidence type="ECO:0000256" key="10">
    <source>
        <dbReference type="ARBA" id="ARBA00022927"/>
    </source>
</evidence>
<evidence type="ECO:0000256" key="9">
    <source>
        <dbReference type="ARBA" id="ARBA00022837"/>
    </source>
</evidence>
<dbReference type="PROSITE" id="PS00874">
    <property type="entry name" value="T2SP_F"/>
    <property type="match status" value="1"/>
</dbReference>
<evidence type="ECO:0000256" key="11">
    <source>
        <dbReference type="ARBA" id="ARBA00022989"/>
    </source>
</evidence>
<dbReference type="Gene3D" id="1.20.81.30">
    <property type="entry name" value="Type II secretion system (T2SS), domain F"/>
    <property type="match status" value="2"/>
</dbReference>
<evidence type="ECO:0000256" key="4">
    <source>
        <dbReference type="ARBA" id="ARBA00022448"/>
    </source>
</evidence>
<dbReference type="InterPro" id="IPR042094">
    <property type="entry name" value="T2SS_GspF_sf"/>
</dbReference>
<evidence type="ECO:0000256" key="2">
    <source>
        <dbReference type="ARBA" id="ARBA00004429"/>
    </source>
</evidence>
<dbReference type="InterPro" id="IPR011850">
    <property type="entry name" value="T2SS_GspF"/>
</dbReference>
<dbReference type="InterPro" id="IPR003004">
    <property type="entry name" value="GspF/PilC"/>
</dbReference>
<dbReference type="GO" id="GO:0015628">
    <property type="term" value="P:protein secretion by the type II secretion system"/>
    <property type="evidence" value="ECO:0007669"/>
    <property type="project" value="InterPro"/>
</dbReference>
<evidence type="ECO:0000256" key="13">
    <source>
        <dbReference type="ARBA" id="ARBA00030750"/>
    </source>
</evidence>
<dbReference type="GO" id="GO:0015627">
    <property type="term" value="C:type II protein secretion system complex"/>
    <property type="evidence" value="ECO:0007669"/>
    <property type="project" value="InterPro"/>
</dbReference>
<comment type="subcellular location">
    <subcellularLocation>
        <location evidence="2 14">Cell inner membrane</location>
        <topology evidence="2 14">Multi-pass membrane protein</topology>
    </subcellularLocation>
</comment>
<evidence type="ECO:0000256" key="1">
    <source>
        <dbReference type="ARBA" id="ARBA00002684"/>
    </source>
</evidence>
<dbReference type="NCBIfam" id="TIGR02120">
    <property type="entry name" value="GspF"/>
    <property type="match status" value="1"/>
</dbReference>
<dbReference type="FunFam" id="1.20.81.30:FF:000001">
    <property type="entry name" value="Type II secretion system protein F"/>
    <property type="match status" value="2"/>
</dbReference>
<keyword evidence="5" id="KW-1003">Cell membrane</keyword>
<comment type="caution">
    <text evidence="17">The sequence shown here is derived from an EMBL/GenBank/DDBJ whole genome shotgun (WGS) entry which is preliminary data.</text>
</comment>
<protein>
    <recommendedName>
        <fullName evidence="13">General secretion pathway protein F</fullName>
    </recommendedName>
</protein>